<reference evidence="2" key="1">
    <citation type="submission" date="2016-05" db="EMBL/GenBank/DDBJ databases">
        <title>Comparative genomics of biotechnologically important yeasts.</title>
        <authorList>
            <consortium name="DOE Joint Genome Institute"/>
            <person name="Riley R."/>
            <person name="Haridas S."/>
            <person name="Wolfe K.H."/>
            <person name="Lopes M.R."/>
            <person name="Hittinger C.T."/>
            <person name="Goker M."/>
            <person name="Salamov A."/>
            <person name="Wisecaver J."/>
            <person name="Long T.M."/>
            <person name="Aerts A.L."/>
            <person name="Barry K."/>
            <person name="Choi C."/>
            <person name="Clum A."/>
            <person name="Coughlan A.Y."/>
            <person name="Deshpande S."/>
            <person name="Douglass A.P."/>
            <person name="Hanson S.J."/>
            <person name="Klenk H.-P."/>
            <person name="Labutti K."/>
            <person name="Lapidus A."/>
            <person name="Lindquist E."/>
            <person name="Lipzen A."/>
            <person name="Meier-Kolthoff J.P."/>
            <person name="Ohm R.A."/>
            <person name="Otillar R.P."/>
            <person name="Pangilinan J."/>
            <person name="Peng Y."/>
            <person name="Rokas A."/>
            <person name="Rosa C.A."/>
            <person name="Scheuner C."/>
            <person name="Sibirny A.A."/>
            <person name="Slot J.C."/>
            <person name="Stielow J.B."/>
            <person name="Sun H."/>
            <person name="Kurtzman C.P."/>
            <person name="Blackwell M."/>
            <person name="Grigoriev I.V."/>
            <person name="Jeffries T.W."/>
        </authorList>
    </citation>
    <scope>NUCLEOTIDE SEQUENCE [LARGE SCALE GENOMIC DNA]</scope>
    <source>
        <strain evidence="2">DSM 1968</strain>
    </source>
</reference>
<sequence length="257" mass="29600">MSHDYLTAADEVPPEPIRTPDIFQNYPDNEDDASVINNPPQKPFLLKRRSSTFYKDALLKNKSIKESVNGAAIAVNDERILPDEDADNQTDKSDNISYQMNVGYNKYRSNSNSFYKNNEKNQNQKQNDEEIITTQINGISFGTDNDQVNKNHLDNYKYNNNFYNNKKGNDNNLNTSFDTNFQENDKSFIVSGMSSSIISPVPLSSNNILLCDNSSFDNKDIKKNHLIDLNSIDKPTLLKKNSFSYNDFKRKMYYDKY</sequence>
<protein>
    <submittedName>
        <fullName evidence="1">Uncharacterized protein</fullName>
    </submittedName>
</protein>
<evidence type="ECO:0000313" key="2">
    <source>
        <dbReference type="Proteomes" id="UP000095038"/>
    </source>
</evidence>
<dbReference type="EMBL" id="KV454483">
    <property type="protein sequence ID" value="ODV60214.1"/>
    <property type="molecule type" value="Genomic_DNA"/>
</dbReference>
<organism evidence="1 2">
    <name type="scientific">Ascoidea rubescens DSM 1968</name>
    <dbReference type="NCBI Taxonomy" id="1344418"/>
    <lineage>
        <taxon>Eukaryota</taxon>
        <taxon>Fungi</taxon>
        <taxon>Dikarya</taxon>
        <taxon>Ascomycota</taxon>
        <taxon>Saccharomycotina</taxon>
        <taxon>Saccharomycetes</taxon>
        <taxon>Ascoideaceae</taxon>
        <taxon>Ascoidea</taxon>
    </lineage>
</organism>
<dbReference type="GeneID" id="30965540"/>
<evidence type="ECO:0000313" key="1">
    <source>
        <dbReference type="EMBL" id="ODV60214.1"/>
    </source>
</evidence>
<dbReference type="AlphaFoldDB" id="A0A1D2VEW3"/>
<keyword evidence="2" id="KW-1185">Reference proteome</keyword>
<name>A0A1D2VEW3_9ASCO</name>
<gene>
    <name evidence="1" type="ORF">ASCRUDRAFT_71241</name>
</gene>
<dbReference type="InParanoid" id="A0A1D2VEW3"/>
<dbReference type="Proteomes" id="UP000095038">
    <property type="component" value="Unassembled WGS sequence"/>
</dbReference>
<dbReference type="RefSeq" id="XP_020046521.1">
    <property type="nucleotide sequence ID" value="XM_020191904.1"/>
</dbReference>
<proteinExistence type="predicted"/>
<accession>A0A1D2VEW3</accession>